<evidence type="ECO:0000313" key="3">
    <source>
        <dbReference type="Proteomes" id="UP000272400"/>
    </source>
</evidence>
<reference evidence="2 3" key="1">
    <citation type="submission" date="2018-11" db="EMBL/GenBank/DDBJ databases">
        <title>Sequencing the genomes of 1000 actinobacteria strains.</title>
        <authorList>
            <person name="Klenk H.-P."/>
        </authorList>
    </citation>
    <scope>NUCLEOTIDE SEQUENCE [LARGE SCALE GENOMIC DNA]</scope>
    <source>
        <strain evidence="2 3">DSM 44254</strain>
    </source>
</reference>
<dbReference type="RefSeq" id="WP_123661644.1">
    <property type="nucleotide sequence ID" value="NZ_RJKE01000001.1"/>
</dbReference>
<proteinExistence type="predicted"/>
<comment type="caution">
    <text evidence="2">The sequence shown here is derived from an EMBL/GenBank/DDBJ whole genome shotgun (WGS) entry which is preliminary data.</text>
</comment>
<name>A0A3N1CMV5_9ACTN</name>
<feature type="compositionally biased region" description="Pro residues" evidence="1">
    <location>
        <begin position="392"/>
        <end position="413"/>
    </location>
</feature>
<feature type="region of interest" description="Disordered" evidence="1">
    <location>
        <begin position="385"/>
        <end position="439"/>
    </location>
</feature>
<feature type="compositionally biased region" description="Acidic residues" evidence="1">
    <location>
        <begin position="418"/>
        <end position="427"/>
    </location>
</feature>
<organism evidence="2 3">
    <name type="scientific">Actinocorallia herbida</name>
    <dbReference type="NCBI Taxonomy" id="58109"/>
    <lineage>
        <taxon>Bacteria</taxon>
        <taxon>Bacillati</taxon>
        <taxon>Actinomycetota</taxon>
        <taxon>Actinomycetes</taxon>
        <taxon>Streptosporangiales</taxon>
        <taxon>Thermomonosporaceae</taxon>
        <taxon>Actinocorallia</taxon>
    </lineage>
</organism>
<evidence type="ECO:0000256" key="1">
    <source>
        <dbReference type="SAM" id="MobiDB-lite"/>
    </source>
</evidence>
<protein>
    <submittedName>
        <fullName evidence="2">Uncharacterized protein DUF3987</fullName>
    </submittedName>
</protein>
<dbReference type="InterPro" id="IPR025048">
    <property type="entry name" value="DUF3987"/>
</dbReference>
<dbReference type="AlphaFoldDB" id="A0A3N1CMV5"/>
<evidence type="ECO:0000313" key="2">
    <source>
        <dbReference type="EMBL" id="ROO82640.1"/>
    </source>
</evidence>
<dbReference type="OrthoDB" id="5150132at2"/>
<dbReference type="Pfam" id="PF13148">
    <property type="entry name" value="DUF3987"/>
    <property type="match status" value="1"/>
</dbReference>
<dbReference type="Proteomes" id="UP000272400">
    <property type="component" value="Unassembled WGS sequence"/>
</dbReference>
<keyword evidence="3" id="KW-1185">Reference proteome</keyword>
<sequence length="975" mass="105030">MTNRADLDAAREWLATVYGDTPGLINIVCTGNWAGAFYPTDEAGLSGAVDYIRRLDDAGKAGIYARVTTVKEQPPEGRRGSADLSLSFPGFWADIDIAGPGHKTDKPLPPDTAAAFKIVETSGLPEPTLWVHSGGGVYPWWMLRQPLIIDDTNRDSLAALSARWQKILGAASERLGYHYGTGVGDLTRVLRIPGTVNRKEGLARPCQIHSTSGETYELRTLADLVTGIELPAAPTLPSVAVAPPPRRPIRSGFGSVGPFDALAEAASWRDFFEPLGWAFAGTERDGAELWRRPGGTSAYSVRCGYNGVPVAVVHSEETGLPSGAGHKLTMGRLLAHLHYAGDEHAAAADLRAAAAGSPTAGAARRLRATVLDHVRRRCDIPAWTQARGLPVPDEPLPPPPPGPDGWEPPPVDEPPSFVDEDTPEPGGDDPFAIGEGATGPDVRQLLAGTDEAVLLAGRFPDRETLAGLRWTAPGSEARDRPLPVFPVDALPGRVGEFATAVATYTQVPVDLVAFAILGALALVVGGHATINGQWRENALNLYLVSILDSGEGKSPAFDAVTPPVRDLERRLRAEWKAAYEDKAEAYDIALKTRDQLVTKLSQAADKRKRQDLRADLDALNNEIKELKPPPKPQLFVGDILPEALARLMHRVGGHAGVMSAEGNFLGNISGRYNNGRPNLELVLVSYDTSEPYRVERIGRDPFEIDRPSLSISLAVQPVVIADLTSSPAVTDRGFLNRFLLTQPQSLAGRRDPKPPRIPAELIAEWHRVLTRAYYAVLPGGEKFDPETGEPRPPAAMQVTPTAEDEHLAWRSALEWRLDPDDGDLAPIKGWARKLTGTAYRLSGILHLAAGLPTGQPVDSGTMRDALTIADYCIPHAQVVLTDPAVAGGVQLNEPAQHVLGWIRRKRPETVTVEAVRVGLRGRRWVKELGADGVRATLVYLAKRGWLASVVRSDAAGRRLGDGAFVPHPDLLQGAL</sequence>
<dbReference type="EMBL" id="RJKE01000001">
    <property type="protein sequence ID" value="ROO82640.1"/>
    <property type="molecule type" value="Genomic_DNA"/>
</dbReference>
<gene>
    <name evidence="2" type="ORF">EDD29_0121</name>
</gene>
<accession>A0A3N1CMV5</accession>